<evidence type="ECO:0000313" key="2">
    <source>
        <dbReference type="Proteomes" id="UP000765509"/>
    </source>
</evidence>
<keyword evidence="2" id="KW-1185">Reference proteome</keyword>
<organism evidence="1 2">
    <name type="scientific">Austropuccinia psidii MF-1</name>
    <dbReference type="NCBI Taxonomy" id="1389203"/>
    <lineage>
        <taxon>Eukaryota</taxon>
        <taxon>Fungi</taxon>
        <taxon>Dikarya</taxon>
        <taxon>Basidiomycota</taxon>
        <taxon>Pucciniomycotina</taxon>
        <taxon>Pucciniomycetes</taxon>
        <taxon>Pucciniales</taxon>
        <taxon>Sphaerophragmiaceae</taxon>
        <taxon>Austropuccinia</taxon>
    </lineage>
</organism>
<dbReference type="Proteomes" id="UP000765509">
    <property type="component" value="Unassembled WGS sequence"/>
</dbReference>
<dbReference type="EMBL" id="AVOT02006464">
    <property type="protein sequence ID" value="MBW0481644.1"/>
    <property type="molecule type" value="Genomic_DNA"/>
</dbReference>
<accession>A0A9Q3GWM3</accession>
<gene>
    <name evidence="1" type="ORF">O181_021359</name>
</gene>
<name>A0A9Q3GWM3_9BASI</name>
<sequence length="205" mass="24513">MNQVLEEQHHRKRDRDCLGQEINKLFNLYSNKKPQPQVHVMDNPYHQEDIKPESILMNKARNPSHSQDEENMSYSEEEALKQLGEASSWPKFSGKGEYDPIKLIGYIYGLFIDVPRIPDCWITARLNTEFKGNASIWYTQMRKIHGRRNWPWWKSQILQKHSNGTWIWKQTMSFENAKYSVDKDQYQWCLRKSQRLQAIDPQKNI</sequence>
<evidence type="ECO:0008006" key="3">
    <source>
        <dbReference type="Google" id="ProtNLM"/>
    </source>
</evidence>
<comment type="caution">
    <text evidence="1">The sequence shown here is derived from an EMBL/GenBank/DDBJ whole genome shotgun (WGS) entry which is preliminary data.</text>
</comment>
<protein>
    <recommendedName>
        <fullName evidence="3">Retrotransposon gag domain-containing protein</fullName>
    </recommendedName>
</protein>
<dbReference type="AlphaFoldDB" id="A0A9Q3GWM3"/>
<reference evidence="1" key="1">
    <citation type="submission" date="2021-03" db="EMBL/GenBank/DDBJ databases">
        <title>Draft genome sequence of rust myrtle Austropuccinia psidii MF-1, a brazilian biotype.</title>
        <authorList>
            <person name="Quecine M.C."/>
            <person name="Pachon D.M.R."/>
            <person name="Bonatelli M.L."/>
            <person name="Correr F.H."/>
            <person name="Franceschini L.M."/>
            <person name="Leite T.F."/>
            <person name="Margarido G.R.A."/>
            <person name="Almeida C.A."/>
            <person name="Ferrarezi J.A."/>
            <person name="Labate C.A."/>
        </authorList>
    </citation>
    <scope>NUCLEOTIDE SEQUENCE</scope>
    <source>
        <strain evidence="1">MF-1</strain>
    </source>
</reference>
<proteinExistence type="predicted"/>
<evidence type="ECO:0000313" key="1">
    <source>
        <dbReference type="EMBL" id="MBW0481644.1"/>
    </source>
</evidence>